<keyword evidence="6 9" id="KW-0472">Membrane</keyword>
<proteinExistence type="inferred from homology"/>
<feature type="transmembrane region" description="Helical" evidence="9">
    <location>
        <begin position="204"/>
        <end position="224"/>
    </location>
</feature>
<dbReference type="GO" id="GO:0016811">
    <property type="term" value="F:hydrolase activity, acting on carbon-nitrogen (but not peptide) bonds, in linear amides"/>
    <property type="evidence" value="ECO:0007669"/>
    <property type="project" value="InterPro"/>
</dbReference>
<evidence type="ECO:0000256" key="8">
    <source>
        <dbReference type="PIRSR" id="PIRSR608901-2"/>
    </source>
</evidence>
<keyword evidence="7" id="KW-0479">Metal-binding</keyword>
<dbReference type="GO" id="GO:0046514">
    <property type="term" value="P:ceramide catabolic process"/>
    <property type="evidence" value="ECO:0007669"/>
    <property type="project" value="TreeGrafter"/>
</dbReference>
<accession>A0A6A6T2J1</accession>
<keyword evidence="5 9" id="KW-1133">Transmembrane helix</keyword>
<evidence type="ECO:0000256" key="4">
    <source>
        <dbReference type="ARBA" id="ARBA00022801"/>
    </source>
</evidence>
<evidence type="ECO:0000313" key="10">
    <source>
        <dbReference type="EMBL" id="KAF2653902.1"/>
    </source>
</evidence>
<feature type="binding site" evidence="8">
    <location>
        <position position="254"/>
    </location>
    <ligand>
        <name>Zn(2+)</name>
        <dbReference type="ChEBI" id="CHEBI:29105"/>
        <note>catalytic</note>
    </ligand>
</feature>
<evidence type="ECO:0000256" key="5">
    <source>
        <dbReference type="ARBA" id="ARBA00022989"/>
    </source>
</evidence>
<feature type="binding site" evidence="7">
    <location>
        <position position="31"/>
    </location>
    <ligand>
        <name>Ca(2+)</name>
        <dbReference type="ChEBI" id="CHEBI:29108"/>
    </ligand>
</feature>
<feature type="binding site" evidence="7">
    <location>
        <position position="33"/>
    </location>
    <ligand>
        <name>Ca(2+)</name>
        <dbReference type="ChEBI" id="CHEBI:29108"/>
    </ligand>
</feature>
<keyword evidence="11" id="KW-1185">Reference proteome</keyword>
<evidence type="ECO:0000256" key="7">
    <source>
        <dbReference type="PIRSR" id="PIRSR608901-1"/>
    </source>
</evidence>
<dbReference type="EMBL" id="MU004373">
    <property type="protein sequence ID" value="KAF2653902.1"/>
    <property type="molecule type" value="Genomic_DNA"/>
</dbReference>
<feature type="transmembrane region" description="Helical" evidence="9">
    <location>
        <begin position="73"/>
        <end position="91"/>
    </location>
</feature>
<comment type="subcellular location">
    <subcellularLocation>
        <location evidence="1">Membrane</location>
        <topology evidence="1">Multi-pass membrane protein</topology>
    </subcellularLocation>
</comment>
<evidence type="ECO:0000313" key="11">
    <source>
        <dbReference type="Proteomes" id="UP000799324"/>
    </source>
</evidence>
<keyword evidence="7" id="KW-0106">Calcium</keyword>
<feature type="binding site" evidence="7">
    <location>
        <position position="30"/>
    </location>
    <ligand>
        <name>Ca(2+)</name>
        <dbReference type="ChEBI" id="CHEBI:29108"/>
    </ligand>
</feature>
<dbReference type="Proteomes" id="UP000799324">
    <property type="component" value="Unassembled WGS sequence"/>
</dbReference>
<evidence type="ECO:0000256" key="9">
    <source>
        <dbReference type="SAM" id="Phobius"/>
    </source>
</evidence>
<feature type="transmembrane region" description="Helical" evidence="9">
    <location>
        <begin position="154"/>
        <end position="174"/>
    </location>
</feature>
<name>A0A6A6T2J1_9PLEO</name>
<keyword evidence="4" id="KW-0378">Hydrolase</keyword>
<feature type="binding site" evidence="7">
    <location>
        <position position="44"/>
    </location>
    <ligand>
        <name>Ca(2+)</name>
        <dbReference type="ChEBI" id="CHEBI:29108"/>
    </ligand>
</feature>
<dbReference type="AlphaFoldDB" id="A0A6A6T2J1"/>
<feature type="transmembrane region" description="Helical" evidence="9">
    <location>
        <begin position="127"/>
        <end position="148"/>
    </location>
</feature>
<protein>
    <submittedName>
        <fullName evidence="10">Alkaline ceramidase-like protein</fullName>
    </submittedName>
</protein>
<dbReference type="GO" id="GO:0046513">
    <property type="term" value="P:ceramide biosynthetic process"/>
    <property type="evidence" value="ECO:0007669"/>
    <property type="project" value="TreeGrafter"/>
</dbReference>
<evidence type="ECO:0000256" key="2">
    <source>
        <dbReference type="ARBA" id="ARBA00009780"/>
    </source>
</evidence>
<dbReference type="Pfam" id="PF05875">
    <property type="entry name" value="Ceramidase"/>
    <property type="match status" value="1"/>
</dbReference>
<feature type="binding site" evidence="8">
    <location>
        <position position="250"/>
    </location>
    <ligand>
        <name>Zn(2+)</name>
        <dbReference type="ChEBI" id="CHEBI:29105"/>
        <note>catalytic</note>
    </ligand>
</feature>
<evidence type="ECO:0000256" key="3">
    <source>
        <dbReference type="ARBA" id="ARBA00022692"/>
    </source>
</evidence>
<feature type="transmembrane region" description="Helical" evidence="9">
    <location>
        <begin position="251"/>
        <end position="271"/>
    </location>
</feature>
<dbReference type="PANTHER" id="PTHR46187">
    <property type="entry name" value="ALKALINE CERAMIDASE 3"/>
    <property type="match status" value="1"/>
</dbReference>
<evidence type="ECO:0000256" key="6">
    <source>
        <dbReference type="ARBA" id="ARBA00023136"/>
    </source>
</evidence>
<comment type="cofactor">
    <cofactor evidence="8">
        <name>Zn(2+)</name>
        <dbReference type="ChEBI" id="CHEBI:29105"/>
    </cofactor>
</comment>
<organism evidence="10 11">
    <name type="scientific">Lophiostoma macrostomum CBS 122681</name>
    <dbReference type="NCBI Taxonomy" id="1314788"/>
    <lineage>
        <taxon>Eukaryota</taxon>
        <taxon>Fungi</taxon>
        <taxon>Dikarya</taxon>
        <taxon>Ascomycota</taxon>
        <taxon>Pezizomycotina</taxon>
        <taxon>Dothideomycetes</taxon>
        <taxon>Pleosporomycetidae</taxon>
        <taxon>Pleosporales</taxon>
        <taxon>Lophiostomataceae</taxon>
        <taxon>Lophiostoma</taxon>
    </lineage>
</organism>
<reference evidence="10" key="1">
    <citation type="journal article" date="2020" name="Stud. Mycol.">
        <title>101 Dothideomycetes genomes: a test case for predicting lifestyles and emergence of pathogens.</title>
        <authorList>
            <person name="Haridas S."/>
            <person name="Albert R."/>
            <person name="Binder M."/>
            <person name="Bloem J."/>
            <person name="Labutti K."/>
            <person name="Salamov A."/>
            <person name="Andreopoulos B."/>
            <person name="Baker S."/>
            <person name="Barry K."/>
            <person name="Bills G."/>
            <person name="Bluhm B."/>
            <person name="Cannon C."/>
            <person name="Castanera R."/>
            <person name="Culley D."/>
            <person name="Daum C."/>
            <person name="Ezra D."/>
            <person name="Gonzalez J."/>
            <person name="Henrissat B."/>
            <person name="Kuo A."/>
            <person name="Liang C."/>
            <person name="Lipzen A."/>
            <person name="Lutzoni F."/>
            <person name="Magnuson J."/>
            <person name="Mondo S."/>
            <person name="Nolan M."/>
            <person name="Ohm R."/>
            <person name="Pangilinan J."/>
            <person name="Park H.-J."/>
            <person name="Ramirez L."/>
            <person name="Alfaro M."/>
            <person name="Sun H."/>
            <person name="Tritt A."/>
            <person name="Yoshinaga Y."/>
            <person name="Zwiers L.-H."/>
            <person name="Turgeon B."/>
            <person name="Goodwin S."/>
            <person name="Spatafora J."/>
            <person name="Crous P."/>
            <person name="Grigoriev I."/>
        </authorList>
    </citation>
    <scope>NUCLEOTIDE SEQUENCE</scope>
    <source>
        <strain evidence="10">CBS 122681</strain>
    </source>
</reference>
<sequence length="305" mass="35181">MAAKILALLPSVPYPPEQLGKWSPVTSTLDWCEENYVVTSYAAEIINTTTNLLFLYLGAKGIRNCLNNGHDRVFLVSFIGFSLVGTGSFLFHASLKYPFQLVDELSMIYTTCLMCHSAFTQGKSKRFNTLLACSLAGLAIFVTLYYHYLQEPKFHQAVFTILTIVVLSRSFYIMEVNLRPRRRSGKEEVKLREELRDEDITRQMWAMIKVGLSIYLGASALWALDRNYCHYLIRWRRQVGLPWGTVLELHGWWHIGTGIGAYFYITWGIWLRHCLNNKQDEYKLDWPRFGVPVLVKKISSTAKQD</sequence>
<feature type="binding site" evidence="8">
    <location>
        <position position="92"/>
    </location>
    <ligand>
        <name>Zn(2+)</name>
        <dbReference type="ChEBI" id="CHEBI:29105"/>
        <note>catalytic</note>
    </ligand>
</feature>
<dbReference type="OrthoDB" id="187171at2759"/>
<gene>
    <name evidence="10" type="ORF">K491DRAFT_779975</name>
</gene>
<keyword evidence="8" id="KW-0862">Zinc</keyword>
<evidence type="ECO:0000256" key="1">
    <source>
        <dbReference type="ARBA" id="ARBA00004141"/>
    </source>
</evidence>
<dbReference type="PANTHER" id="PTHR46187:SF3">
    <property type="entry name" value="ALKALINE CERAMIDASE 3"/>
    <property type="match status" value="1"/>
</dbReference>
<dbReference type="GO" id="GO:0046872">
    <property type="term" value="F:metal ion binding"/>
    <property type="evidence" value="ECO:0007669"/>
    <property type="project" value="UniProtKB-KW"/>
</dbReference>
<dbReference type="GO" id="GO:0005789">
    <property type="term" value="C:endoplasmic reticulum membrane"/>
    <property type="evidence" value="ECO:0007669"/>
    <property type="project" value="TreeGrafter"/>
</dbReference>
<comment type="similarity">
    <text evidence="2">Belongs to the alkaline ceramidase family.</text>
</comment>
<dbReference type="InterPro" id="IPR008901">
    <property type="entry name" value="ACER"/>
</dbReference>
<keyword evidence="3 9" id="KW-0812">Transmembrane</keyword>
<feature type="binding site" evidence="7">
    <location>
        <position position="35"/>
    </location>
    <ligand>
        <name>Ca(2+)</name>
        <dbReference type="ChEBI" id="CHEBI:29108"/>
    </ligand>
</feature>